<sequence length="305" mass="34781">MTILSPDLWWSLHTDHVEKARQRSAGHEARRRSAEKHAIEDFLWEYYPLRPGLLARWHPGAGVGLLRPPSNHVGAEEYEKRLAWRWHREVDGVLRLDLDDYLAARGRGVRFVHDLTRSVLDRTPTFACFGWHEWCMVYGGEKRHDIPLRLGQAGTDRAVDSAHVRCSHYDAFRFFTEPAMPHNTVHPTRERVLDMEQGGCLHTNMDLLKWCLQLGPAIPGDLLLDVFDLAREIRWMDMAAAPYDLSGLGLEPIPIETTEGRVAYVSRQKEFAGRAHPLRQRLHAITIRLAAVPEPGGNASDETAI</sequence>
<comment type="caution">
    <text evidence="1">The sequence shown here is derived from an EMBL/GenBank/DDBJ whole genome shotgun (WGS) entry which is preliminary data.</text>
</comment>
<proteinExistence type="predicted"/>
<accession>A0ABS2TE15</accession>
<dbReference type="EMBL" id="JAFFJS010000002">
    <property type="protein sequence ID" value="MBM9432886.1"/>
    <property type="molecule type" value="Genomic_DNA"/>
</dbReference>
<keyword evidence="2" id="KW-1185">Reference proteome</keyword>
<name>A0ABS2TE15_9ACTO</name>
<evidence type="ECO:0000313" key="1">
    <source>
        <dbReference type="EMBL" id="MBM9432886.1"/>
    </source>
</evidence>
<gene>
    <name evidence="1" type="ORF">JVW63_04125</name>
</gene>
<reference evidence="2" key="1">
    <citation type="submission" date="2021-02" db="EMBL/GenBank/DDBJ databases">
        <title>Leucobacter sp. CX169.</title>
        <authorList>
            <person name="Cheng Y."/>
        </authorList>
    </citation>
    <scope>NUCLEOTIDE SEQUENCE [LARGE SCALE GENOMIC DNA]</scope>
    <source>
        <strain evidence="2">JY899</strain>
    </source>
</reference>
<evidence type="ECO:0000313" key="2">
    <source>
        <dbReference type="Proteomes" id="UP000705983"/>
    </source>
</evidence>
<dbReference type="RefSeq" id="WP_187996277.1">
    <property type="nucleotide sequence ID" value="NZ_JACEXG010000002.1"/>
</dbReference>
<protein>
    <submittedName>
        <fullName evidence="1">3-methyladenine DNA glycosylase</fullName>
    </submittedName>
</protein>
<dbReference type="Proteomes" id="UP000705983">
    <property type="component" value="Unassembled WGS sequence"/>
</dbReference>
<organism evidence="1 2">
    <name type="scientific">Flaviflexus equikiangi</name>
    <dbReference type="NCBI Taxonomy" id="2758573"/>
    <lineage>
        <taxon>Bacteria</taxon>
        <taxon>Bacillati</taxon>
        <taxon>Actinomycetota</taxon>
        <taxon>Actinomycetes</taxon>
        <taxon>Actinomycetales</taxon>
        <taxon>Actinomycetaceae</taxon>
        <taxon>Flaviflexus</taxon>
    </lineage>
</organism>